<sequence>MSGDAQPISAEARLAIEQELAGLRAERRLVAESLAGTVSDTAGDHADRADELERAERLSHLDVRIKDLAVRLHQADVAGPARTDQVGVGSSVALRFADGSEETVQIGEVAEALDPTLVTSDSPLGGALLGLRTGDSVHYDTPDGPATAVIVSIGGRG</sequence>
<dbReference type="InterPro" id="IPR023459">
    <property type="entry name" value="Tscrpt_elong_fac_GreA/B_fam"/>
</dbReference>
<feature type="domain" description="Transcription elongation factor GreA/GreB C-terminal" evidence="1">
    <location>
        <begin position="83"/>
        <end position="153"/>
    </location>
</feature>
<dbReference type="RefSeq" id="WP_282510289.1">
    <property type="nucleotide sequence ID" value="NZ_JASCIR010000002.1"/>
</dbReference>
<dbReference type="PIRSF" id="PIRSF006092">
    <property type="entry name" value="GreA_GreB"/>
    <property type="match status" value="1"/>
</dbReference>
<comment type="caution">
    <text evidence="2">The sequence shown here is derived from an EMBL/GenBank/DDBJ whole genome shotgun (WGS) entry which is preliminary data.</text>
</comment>
<keyword evidence="2" id="KW-0251">Elongation factor</keyword>
<proteinExistence type="predicted"/>
<dbReference type="NCBIfam" id="NF004548">
    <property type="entry name" value="PRK05892.1"/>
    <property type="match status" value="1"/>
</dbReference>
<dbReference type="GO" id="GO:0003746">
    <property type="term" value="F:translation elongation factor activity"/>
    <property type="evidence" value="ECO:0007669"/>
    <property type="project" value="UniProtKB-KW"/>
</dbReference>
<gene>
    <name evidence="2" type="ORF">QIS99_03620</name>
</gene>
<keyword evidence="2" id="KW-0648">Protein biosynthesis</keyword>
<dbReference type="Proteomes" id="UP001224661">
    <property type="component" value="Unassembled WGS sequence"/>
</dbReference>
<dbReference type="Gene3D" id="3.10.50.30">
    <property type="entry name" value="Transcription elongation factor, GreA/GreB, C-terminal domain"/>
    <property type="match status" value="1"/>
</dbReference>
<keyword evidence="3" id="KW-1185">Reference proteome</keyword>
<dbReference type="PANTHER" id="PTHR30437">
    <property type="entry name" value="TRANSCRIPTION ELONGATION FACTOR GREA"/>
    <property type="match status" value="1"/>
</dbReference>
<evidence type="ECO:0000259" key="1">
    <source>
        <dbReference type="Pfam" id="PF01272"/>
    </source>
</evidence>
<dbReference type="PANTHER" id="PTHR30437:SF4">
    <property type="entry name" value="TRANSCRIPTION ELONGATION FACTOR GREA"/>
    <property type="match status" value="1"/>
</dbReference>
<protein>
    <submittedName>
        <fullName evidence="2">GreA/GreB family elongation factor</fullName>
    </submittedName>
</protein>
<organism evidence="2 3">
    <name type="scientific">Streptomyces solicavernae</name>
    <dbReference type="NCBI Taxonomy" id="3043614"/>
    <lineage>
        <taxon>Bacteria</taxon>
        <taxon>Bacillati</taxon>
        <taxon>Actinomycetota</taxon>
        <taxon>Actinomycetes</taxon>
        <taxon>Kitasatosporales</taxon>
        <taxon>Streptomycetaceae</taxon>
        <taxon>Streptomyces</taxon>
    </lineage>
</organism>
<dbReference type="EMBL" id="JASCIR010000002">
    <property type="protein sequence ID" value="MDI3385307.1"/>
    <property type="molecule type" value="Genomic_DNA"/>
</dbReference>
<evidence type="ECO:0000313" key="3">
    <source>
        <dbReference type="Proteomes" id="UP001224661"/>
    </source>
</evidence>
<accession>A0ABT6RLK3</accession>
<evidence type="ECO:0000313" key="2">
    <source>
        <dbReference type="EMBL" id="MDI3385307.1"/>
    </source>
</evidence>
<reference evidence="2 3" key="1">
    <citation type="submission" date="2023-05" db="EMBL/GenBank/DDBJ databases">
        <title>Draft genome sequence of Streptomyces sp. B-S-A8 isolated from a cave soil in Thailand.</title>
        <authorList>
            <person name="Chamroensaksri N."/>
            <person name="Muangham S."/>
        </authorList>
    </citation>
    <scope>NUCLEOTIDE SEQUENCE [LARGE SCALE GENOMIC DNA]</scope>
    <source>
        <strain evidence="2 3">B-S-A8</strain>
    </source>
</reference>
<name>A0ABT6RLK3_9ACTN</name>
<dbReference type="SUPFAM" id="SSF54534">
    <property type="entry name" value="FKBP-like"/>
    <property type="match status" value="1"/>
</dbReference>
<dbReference type="Pfam" id="PF01272">
    <property type="entry name" value="GreA_GreB"/>
    <property type="match status" value="1"/>
</dbReference>
<dbReference type="InterPro" id="IPR001437">
    <property type="entry name" value="Tscrpt_elong_fac_GreA/B_C"/>
</dbReference>
<dbReference type="InterPro" id="IPR036953">
    <property type="entry name" value="GreA/GreB_C_sf"/>
</dbReference>